<dbReference type="GO" id="GO:0008198">
    <property type="term" value="F:ferrous iron binding"/>
    <property type="evidence" value="ECO:0007669"/>
    <property type="project" value="TreeGrafter"/>
</dbReference>
<dbReference type="PANTHER" id="PTHR12907">
    <property type="entry name" value="EGL NINE HOMOLOG-RELATED"/>
    <property type="match status" value="1"/>
</dbReference>
<dbReference type="GO" id="GO:0031545">
    <property type="term" value="F:peptidyl-proline 4-dioxygenase activity"/>
    <property type="evidence" value="ECO:0007669"/>
    <property type="project" value="TreeGrafter"/>
</dbReference>
<dbReference type="GO" id="GO:0031418">
    <property type="term" value="F:L-ascorbic acid binding"/>
    <property type="evidence" value="ECO:0007669"/>
    <property type="project" value="UniProtKB-KW"/>
</dbReference>
<evidence type="ECO:0000313" key="4">
    <source>
        <dbReference type="Proteomes" id="UP000694380"/>
    </source>
</evidence>
<proteinExistence type="predicted"/>
<protein>
    <recommendedName>
        <fullName evidence="2">Prolyl 4-hydroxylase alpha subunit Fe(2+) 2OG dioxygenase domain-containing protein</fullName>
    </recommendedName>
</protein>
<keyword evidence="1" id="KW-0847">Vitamin C</keyword>
<dbReference type="AlphaFoldDB" id="A0A8C3H7W4"/>
<dbReference type="PANTHER" id="PTHR12907:SF6">
    <property type="entry name" value="PROLYL HYDROXYLASE EGLN2"/>
    <property type="match status" value="1"/>
</dbReference>
<evidence type="ECO:0000313" key="3">
    <source>
        <dbReference type="Ensembl" id="ENSCPBP00000006382.1"/>
    </source>
</evidence>
<organism evidence="3 4">
    <name type="scientific">Chrysemys picta bellii</name>
    <name type="common">Western painted turtle</name>
    <name type="synonym">Emys bellii</name>
    <dbReference type="NCBI Taxonomy" id="8478"/>
    <lineage>
        <taxon>Eukaryota</taxon>
        <taxon>Metazoa</taxon>
        <taxon>Chordata</taxon>
        <taxon>Craniata</taxon>
        <taxon>Vertebrata</taxon>
        <taxon>Euteleostomi</taxon>
        <taxon>Archelosauria</taxon>
        <taxon>Testudinata</taxon>
        <taxon>Testudines</taxon>
        <taxon>Cryptodira</taxon>
        <taxon>Durocryptodira</taxon>
        <taxon>Testudinoidea</taxon>
        <taxon>Emydidae</taxon>
        <taxon>Chrysemys</taxon>
    </lineage>
</organism>
<accession>A0A8C3H7W4</accession>
<dbReference type="InterPro" id="IPR051559">
    <property type="entry name" value="HIF_prolyl_hydroxylases"/>
</dbReference>
<evidence type="ECO:0000256" key="1">
    <source>
        <dbReference type="ARBA" id="ARBA00022896"/>
    </source>
</evidence>
<dbReference type="Gene3D" id="2.60.120.620">
    <property type="entry name" value="q2cbj1_9rhob like domain"/>
    <property type="match status" value="1"/>
</dbReference>
<name>A0A8C3H7W4_CHRPI</name>
<reference evidence="3" key="2">
    <citation type="submission" date="2025-09" db="UniProtKB">
        <authorList>
            <consortium name="Ensembl"/>
        </authorList>
    </citation>
    <scope>IDENTIFICATION</scope>
</reference>
<dbReference type="InterPro" id="IPR044862">
    <property type="entry name" value="Pro_4_hyd_alph_FE2OG_OXY"/>
</dbReference>
<evidence type="ECO:0000259" key="2">
    <source>
        <dbReference type="Pfam" id="PF13640"/>
    </source>
</evidence>
<keyword evidence="4" id="KW-1185">Reference proteome</keyword>
<feature type="domain" description="Prolyl 4-hydroxylase alpha subunit Fe(2+) 2OG dioxygenase" evidence="2">
    <location>
        <begin position="24"/>
        <end position="77"/>
    </location>
</feature>
<dbReference type="GO" id="GO:0071456">
    <property type="term" value="P:cellular response to hypoxia"/>
    <property type="evidence" value="ECO:0007669"/>
    <property type="project" value="TreeGrafter"/>
</dbReference>
<dbReference type="Pfam" id="PF13640">
    <property type="entry name" value="2OG-FeII_Oxy_3"/>
    <property type="match status" value="1"/>
</dbReference>
<dbReference type="Proteomes" id="UP000694380">
    <property type="component" value="Unplaced"/>
</dbReference>
<sequence>MCPGAGSRAGWWLRCPCSCHLPRSMGGWALQIYPEGRPVVANIKPLFDRLLIFWSDRLNPHEVKPAYATRYAITLWYFDAKERAEAKGKYHLASGEKGMQVPISQVSGTS</sequence>
<dbReference type="GO" id="GO:0005737">
    <property type="term" value="C:cytoplasm"/>
    <property type="evidence" value="ECO:0007669"/>
    <property type="project" value="TreeGrafter"/>
</dbReference>
<dbReference type="Ensembl" id="ENSCPBT00000007712.1">
    <property type="protein sequence ID" value="ENSCPBP00000006382.1"/>
    <property type="gene ID" value="ENSCPBG00000005082.1"/>
</dbReference>
<dbReference type="GeneTree" id="ENSGT00940000160655"/>
<dbReference type="GO" id="GO:0005634">
    <property type="term" value="C:nucleus"/>
    <property type="evidence" value="ECO:0007669"/>
    <property type="project" value="TreeGrafter"/>
</dbReference>
<reference evidence="3" key="1">
    <citation type="submission" date="2025-08" db="UniProtKB">
        <authorList>
            <consortium name="Ensembl"/>
        </authorList>
    </citation>
    <scope>IDENTIFICATION</scope>
</reference>